<evidence type="ECO:0000256" key="3">
    <source>
        <dbReference type="ARBA" id="ARBA00022741"/>
    </source>
</evidence>
<reference evidence="10" key="1">
    <citation type="submission" date="2022-09" db="EMBL/GenBank/DDBJ databases">
        <authorList>
            <person name="Cesa-Luna C."/>
            <person name="Girard L."/>
            <person name="Lood C."/>
            <person name="Hofte M."/>
            <person name="De Mot R."/>
        </authorList>
    </citation>
    <scope>NUCLEOTIDE SEQUENCE</scope>
    <source>
        <strain evidence="10">B1M3-32</strain>
    </source>
</reference>
<sequence length="205" mass="23474">MIDRYNAEGSQSSYEPGSNEQVLSNKLGITDPDEMDEAELVLLEKLYQSLLIEHLPARSLTVQDLKDWHRHWLGNLYSWAGEVRAVNMGKDDFFFAAASQIPRLLDGFERDCLARYTPCQPDLDEKLIKAIAVTHVEFILIHPFREGNGCLSRLLADVMAVQAGFVPLDYSSWERNREAYFAAINQGLNCNYEPMEYWVRRALLA</sequence>
<gene>
    <name evidence="10" type="ORF">OC940_08815</name>
</gene>
<dbReference type="PANTHER" id="PTHR39560">
    <property type="entry name" value="PROTEIN ADENYLYLTRANSFERASE FIC-RELATED"/>
    <property type="match status" value="1"/>
</dbReference>
<evidence type="ECO:0000313" key="11">
    <source>
        <dbReference type="Proteomes" id="UP001139955"/>
    </source>
</evidence>
<evidence type="ECO:0000256" key="6">
    <source>
        <dbReference type="ARBA" id="ARBA00047939"/>
    </source>
</evidence>
<dbReference type="EC" id="2.7.7.108" evidence="5"/>
<dbReference type="EMBL" id="JAOSKY010000003">
    <property type="protein sequence ID" value="MCU7247900.1"/>
    <property type="molecule type" value="Genomic_DNA"/>
</dbReference>
<keyword evidence="2" id="KW-0548">Nucleotidyltransferase</keyword>
<dbReference type="Gene3D" id="1.10.3290.10">
    <property type="entry name" value="Fido-like domain"/>
    <property type="match status" value="1"/>
</dbReference>
<feature type="compositionally biased region" description="Polar residues" evidence="8">
    <location>
        <begin position="8"/>
        <end position="23"/>
    </location>
</feature>
<accession>A0A9X2XFA7</accession>
<evidence type="ECO:0000256" key="2">
    <source>
        <dbReference type="ARBA" id="ARBA00022695"/>
    </source>
</evidence>
<comment type="catalytic activity">
    <reaction evidence="6">
        <text>L-threonyl-[protein] + ATP = 3-O-(5'-adenylyl)-L-threonyl-[protein] + diphosphate</text>
        <dbReference type="Rhea" id="RHEA:54292"/>
        <dbReference type="Rhea" id="RHEA-COMP:11060"/>
        <dbReference type="Rhea" id="RHEA-COMP:13847"/>
        <dbReference type="ChEBI" id="CHEBI:30013"/>
        <dbReference type="ChEBI" id="CHEBI:30616"/>
        <dbReference type="ChEBI" id="CHEBI:33019"/>
        <dbReference type="ChEBI" id="CHEBI:138113"/>
        <dbReference type="EC" id="2.7.7.108"/>
    </reaction>
</comment>
<evidence type="ECO:0000256" key="8">
    <source>
        <dbReference type="SAM" id="MobiDB-lite"/>
    </source>
</evidence>
<name>A0A9X2XFA7_9PSED</name>
<dbReference type="RefSeq" id="WP_301621620.1">
    <property type="nucleotide sequence ID" value="NZ_JAOSKY010000003.1"/>
</dbReference>
<dbReference type="PANTHER" id="PTHR39560:SF1">
    <property type="entry name" value="PROTEIN ADENYLYLTRANSFERASE FIC-RELATED"/>
    <property type="match status" value="1"/>
</dbReference>
<organism evidence="10 11">
    <name type="scientific">Pseudomonas koreensis</name>
    <dbReference type="NCBI Taxonomy" id="198620"/>
    <lineage>
        <taxon>Bacteria</taxon>
        <taxon>Pseudomonadati</taxon>
        <taxon>Pseudomonadota</taxon>
        <taxon>Gammaproteobacteria</taxon>
        <taxon>Pseudomonadales</taxon>
        <taxon>Pseudomonadaceae</taxon>
        <taxon>Pseudomonas</taxon>
    </lineage>
</organism>
<dbReference type="SUPFAM" id="SSF140931">
    <property type="entry name" value="Fic-like"/>
    <property type="match status" value="1"/>
</dbReference>
<dbReference type="Proteomes" id="UP001139955">
    <property type="component" value="Unassembled WGS sequence"/>
</dbReference>
<comment type="caution">
    <text evidence="10">The sequence shown here is derived from an EMBL/GenBank/DDBJ whole genome shotgun (WGS) entry which is preliminary data.</text>
</comment>
<protein>
    <recommendedName>
        <fullName evidence="5">protein adenylyltransferase</fullName>
        <ecNumber evidence="5">2.7.7.108</ecNumber>
    </recommendedName>
</protein>
<dbReference type="PROSITE" id="PS51459">
    <property type="entry name" value="FIDO"/>
    <property type="match status" value="1"/>
</dbReference>
<feature type="domain" description="Fido" evidence="9">
    <location>
        <begin position="60"/>
        <end position="201"/>
    </location>
</feature>
<dbReference type="GO" id="GO:0070733">
    <property type="term" value="F:AMPylase activity"/>
    <property type="evidence" value="ECO:0007669"/>
    <property type="project" value="UniProtKB-EC"/>
</dbReference>
<evidence type="ECO:0000256" key="4">
    <source>
        <dbReference type="ARBA" id="ARBA00022840"/>
    </source>
</evidence>
<keyword evidence="3" id="KW-0547">Nucleotide-binding</keyword>
<evidence type="ECO:0000256" key="5">
    <source>
        <dbReference type="ARBA" id="ARBA00034531"/>
    </source>
</evidence>
<evidence type="ECO:0000259" key="9">
    <source>
        <dbReference type="PROSITE" id="PS51459"/>
    </source>
</evidence>
<dbReference type="GO" id="GO:0005524">
    <property type="term" value="F:ATP binding"/>
    <property type="evidence" value="ECO:0007669"/>
    <property type="project" value="UniProtKB-KW"/>
</dbReference>
<keyword evidence="4" id="KW-0067">ATP-binding</keyword>
<dbReference type="GO" id="GO:0051302">
    <property type="term" value="P:regulation of cell division"/>
    <property type="evidence" value="ECO:0007669"/>
    <property type="project" value="TreeGrafter"/>
</dbReference>
<dbReference type="InterPro" id="IPR003812">
    <property type="entry name" value="Fido"/>
</dbReference>
<keyword evidence="1" id="KW-0808">Transferase</keyword>
<evidence type="ECO:0000256" key="7">
    <source>
        <dbReference type="ARBA" id="ARBA00048696"/>
    </source>
</evidence>
<dbReference type="InterPro" id="IPR036597">
    <property type="entry name" value="Fido-like_dom_sf"/>
</dbReference>
<comment type="catalytic activity">
    <reaction evidence="7">
        <text>L-tyrosyl-[protein] + ATP = O-(5'-adenylyl)-L-tyrosyl-[protein] + diphosphate</text>
        <dbReference type="Rhea" id="RHEA:54288"/>
        <dbReference type="Rhea" id="RHEA-COMP:10136"/>
        <dbReference type="Rhea" id="RHEA-COMP:13846"/>
        <dbReference type="ChEBI" id="CHEBI:30616"/>
        <dbReference type="ChEBI" id="CHEBI:33019"/>
        <dbReference type="ChEBI" id="CHEBI:46858"/>
        <dbReference type="ChEBI" id="CHEBI:83624"/>
        <dbReference type="EC" id="2.7.7.108"/>
    </reaction>
</comment>
<feature type="region of interest" description="Disordered" evidence="8">
    <location>
        <begin position="1"/>
        <end position="23"/>
    </location>
</feature>
<dbReference type="AlphaFoldDB" id="A0A9X2XFA7"/>
<evidence type="ECO:0000256" key="1">
    <source>
        <dbReference type="ARBA" id="ARBA00022679"/>
    </source>
</evidence>
<keyword evidence="11" id="KW-1185">Reference proteome</keyword>
<reference evidence="10" key="2">
    <citation type="journal article" date="2023" name="mSystems">
        <title>Charting the Lipopeptidome of Nonpathogenic Pseudomonas.</title>
        <authorList>
            <person name="Cesa-Luna C."/>
            <person name="Geudens N."/>
            <person name="Girard L."/>
            <person name="De Roo V."/>
            <person name="Maklad H.R."/>
            <person name="Martins J.C."/>
            <person name="Hofte M."/>
            <person name="De Mot R."/>
        </authorList>
    </citation>
    <scope>NUCLEOTIDE SEQUENCE</scope>
    <source>
        <strain evidence="10">B1M3-32</strain>
    </source>
</reference>
<proteinExistence type="predicted"/>
<evidence type="ECO:0000313" key="10">
    <source>
        <dbReference type="EMBL" id="MCU7247900.1"/>
    </source>
</evidence>
<dbReference type="Pfam" id="PF02661">
    <property type="entry name" value="Fic"/>
    <property type="match status" value="1"/>
</dbReference>